<keyword evidence="1" id="KW-1133">Transmembrane helix</keyword>
<dbReference type="InterPro" id="IPR036259">
    <property type="entry name" value="MFS_trans_sf"/>
</dbReference>
<feature type="non-terminal residue" evidence="2">
    <location>
        <position position="67"/>
    </location>
</feature>
<name>W1XC26_9ZZZZ</name>
<dbReference type="AlphaFoldDB" id="W1XC26"/>
<comment type="caution">
    <text evidence="2">The sequence shown here is derived from an EMBL/GenBank/DDBJ whole genome shotgun (WGS) entry which is preliminary data.</text>
</comment>
<proteinExistence type="predicted"/>
<feature type="transmembrane region" description="Helical" evidence="1">
    <location>
        <begin position="15"/>
        <end position="34"/>
    </location>
</feature>
<evidence type="ECO:0000256" key="1">
    <source>
        <dbReference type="SAM" id="Phobius"/>
    </source>
</evidence>
<protein>
    <submittedName>
        <fullName evidence="2">Major facilitator superfamily MFS_1</fullName>
    </submittedName>
</protein>
<dbReference type="InterPro" id="IPR052714">
    <property type="entry name" value="MFS_Exporter"/>
</dbReference>
<keyword evidence="1" id="KW-0812">Transmembrane</keyword>
<dbReference type="EMBL" id="AZMM01016893">
    <property type="protein sequence ID" value="ETJ27691.1"/>
    <property type="molecule type" value="Genomic_DNA"/>
</dbReference>
<feature type="transmembrane region" description="Helical" evidence="1">
    <location>
        <begin position="40"/>
        <end position="62"/>
    </location>
</feature>
<sequence length="67" mass="7340">RPLLGIVFDMKGENFVLYPCFVSLALGIFLLSIAHSTWLVLLSAVFVGLGYGTFMSNGHAVFQNSRC</sequence>
<dbReference type="PANTHER" id="PTHR23531:SF1">
    <property type="entry name" value="QUINOLENE RESISTANCE PROTEIN NORA"/>
    <property type="match status" value="1"/>
</dbReference>
<gene>
    <name evidence="2" type="ORF">Q604_UNBC16893G0001</name>
</gene>
<reference evidence="2" key="1">
    <citation type="submission" date="2013-12" db="EMBL/GenBank/DDBJ databases">
        <title>A Varibaculum cambriense genome reconstructed from a premature infant gut community with otherwise low bacterial novelty that shifts toward anaerobic metabolism during the third week of life.</title>
        <authorList>
            <person name="Brown C.T."/>
            <person name="Sharon I."/>
            <person name="Thomas B.C."/>
            <person name="Castelle C.J."/>
            <person name="Morowitz M.J."/>
            <person name="Banfield J.F."/>
        </authorList>
    </citation>
    <scope>NUCLEOTIDE SEQUENCE</scope>
</reference>
<dbReference type="SUPFAM" id="SSF103473">
    <property type="entry name" value="MFS general substrate transporter"/>
    <property type="match status" value="1"/>
</dbReference>
<organism evidence="2">
    <name type="scientific">human gut metagenome</name>
    <dbReference type="NCBI Taxonomy" id="408170"/>
    <lineage>
        <taxon>unclassified sequences</taxon>
        <taxon>metagenomes</taxon>
        <taxon>organismal metagenomes</taxon>
    </lineage>
</organism>
<keyword evidence="1" id="KW-0472">Membrane</keyword>
<dbReference type="PANTHER" id="PTHR23531">
    <property type="entry name" value="QUINOLENE RESISTANCE PROTEIN NORA"/>
    <property type="match status" value="1"/>
</dbReference>
<evidence type="ECO:0000313" key="2">
    <source>
        <dbReference type="EMBL" id="ETJ27691.1"/>
    </source>
</evidence>
<feature type="non-terminal residue" evidence="2">
    <location>
        <position position="1"/>
    </location>
</feature>
<accession>W1XC26</accession>